<dbReference type="PROSITE" id="PS50943">
    <property type="entry name" value="HTH_CROC1"/>
    <property type="match status" value="1"/>
</dbReference>
<dbReference type="Gene3D" id="1.10.260.40">
    <property type="entry name" value="lambda repressor-like DNA-binding domains"/>
    <property type="match status" value="1"/>
</dbReference>
<dbReference type="Pfam" id="PF01381">
    <property type="entry name" value="HTH_3"/>
    <property type="match status" value="1"/>
</dbReference>
<dbReference type="CDD" id="cd00093">
    <property type="entry name" value="HTH_XRE"/>
    <property type="match status" value="1"/>
</dbReference>
<dbReference type="SMART" id="SM00530">
    <property type="entry name" value="HTH_XRE"/>
    <property type="match status" value="1"/>
</dbReference>
<name>A0A2T6G4X6_9BACL</name>
<dbReference type="SUPFAM" id="SSF47413">
    <property type="entry name" value="lambda repressor-like DNA-binding domains"/>
    <property type="match status" value="1"/>
</dbReference>
<dbReference type="InterPro" id="IPR010982">
    <property type="entry name" value="Lambda_DNA-bd_dom_sf"/>
</dbReference>
<dbReference type="EMBL" id="PYHP01000026">
    <property type="protein sequence ID" value="PUA39210.1"/>
    <property type="molecule type" value="Genomic_DNA"/>
</dbReference>
<reference evidence="2 3" key="1">
    <citation type="submission" date="2018-03" db="EMBL/GenBank/DDBJ databases">
        <title>Genome sequence of Paenibacillus elgii strain AC13 an antimicrobial compound producing bacteria.</title>
        <authorList>
            <person name="Kurokawa A.S."/>
            <person name="Araujo J.F."/>
            <person name="Costa R.A."/>
            <person name="Ortega D.B."/>
            <person name="Pires A.S."/>
            <person name="Pappas G.J.Jr."/>
            <person name="Franco O.L."/>
            <person name="Barreto C."/>
            <person name="Magalhaes B.S."/>
            <person name="Kruger R.H."/>
        </authorList>
    </citation>
    <scope>NUCLEOTIDE SEQUENCE [LARGE SCALE GENOMIC DNA]</scope>
    <source>
        <strain evidence="2 3">AC13</strain>
    </source>
</reference>
<evidence type="ECO:0000313" key="3">
    <source>
        <dbReference type="Proteomes" id="UP000244184"/>
    </source>
</evidence>
<dbReference type="Proteomes" id="UP000244184">
    <property type="component" value="Unassembled WGS sequence"/>
</dbReference>
<dbReference type="Gene3D" id="1.25.40.10">
    <property type="entry name" value="Tetratricopeptide repeat domain"/>
    <property type="match status" value="1"/>
</dbReference>
<evidence type="ECO:0000313" key="2">
    <source>
        <dbReference type="EMBL" id="PUA39210.1"/>
    </source>
</evidence>
<proteinExistence type="predicted"/>
<dbReference type="RefSeq" id="WP_108531381.1">
    <property type="nucleotide sequence ID" value="NZ_PYHP01000026.1"/>
</dbReference>
<dbReference type="InterPro" id="IPR001387">
    <property type="entry name" value="Cro/C1-type_HTH"/>
</dbReference>
<protein>
    <submittedName>
        <fullName evidence="2">Transcriptional regulator</fullName>
    </submittedName>
</protein>
<accession>A0A2T6G4X6</accession>
<organism evidence="2 3">
    <name type="scientific">Paenibacillus elgii</name>
    <dbReference type="NCBI Taxonomy" id="189691"/>
    <lineage>
        <taxon>Bacteria</taxon>
        <taxon>Bacillati</taxon>
        <taxon>Bacillota</taxon>
        <taxon>Bacilli</taxon>
        <taxon>Bacillales</taxon>
        <taxon>Paenibacillaceae</taxon>
        <taxon>Paenibacillus</taxon>
    </lineage>
</organism>
<dbReference type="SUPFAM" id="SSF48452">
    <property type="entry name" value="TPR-like"/>
    <property type="match status" value="1"/>
</dbReference>
<dbReference type="AlphaFoldDB" id="A0A2T6G4X6"/>
<gene>
    <name evidence="2" type="ORF">C8Z91_10565</name>
</gene>
<dbReference type="GO" id="GO:0003677">
    <property type="term" value="F:DNA binding"/>
    <property type="evidence" value="ECO:0007669"/>
    <property type="project" value="InterPro"/>
</dbReference>
<evidence type="ECO:0000259" key="1">
    <source>
        <dbReference type="PROSITE" id="PS50943"/>
    </source>
</evidence>
<sequence length="426" mass="49930">MVDIKHRNNTIADFIFQLRKEKNLTYAELEELTGVHKSILHRIENGETKRPEFKTVKSIATALQIPYQGIVECYIEEENRIDTLFEILNEVITSNNVSLVSKVALRLLESPHKETEESLQRLLNFTETVKEDSVKIKLYEIIIQYSRGHGVMKYLAKGLLQKYLIERLDFKRLGQTYQGGQEVLHYTDFLTDAEKIIIYFRMGLHSYALKKNEECIQLCWAGIEHEKNDTELKARAYLAMIYAYSRLGNFDKVEQYLPAFEKLQYDFVEENVKILHAMVKVRKRDYEAAIPMLQSYMEELRQDNKIFMAEELLDIYFQKGDMNSIEELLKKEDEFLPDNLHSPTTSLSVGRYYRQKGAYQLSIGLVDEGVECFTKSLSLLTGTNQLKEQDEYIPDFFFYYAKCSKPLEPQHIIMLKEVNTTYLNNI</sequence>
<comment type="caution">
    <text evidence="2">The sequence shown here is derived from an EMBL/GenBank/DDBJ whole genome shotgun (WGS) entry which is preliminary data.</text>
</comment>
<dbReference type="InterPro" id="IPR011990">
    <property type="entry name" value="TPR-like_helical_dom_sf"/>
</dbReference>
<feature type="domain" description="HTH cro/C1-type" evidence="1">
    <location>
        <begin position="17"/>
        <end position="70"/>
    </location>
</feature>